<sequence length="322" mass="36386">MPLHEMPYEEFVSYKPKLTMEPDFHSFWGGLQAESSRRPLRATMEKSADPYKLCSVYRVQFEGMDGSPVRGWYLTPAGASAYSPVPALVRYHGYTGSDRAYPHHLTYWCSLGMAVLSIDIRGQAGDTPDPGVYANDGITGWITRGLLDRDNYYYKQVFMDCLRAVDFVCERAEVNSQRVAVYGESQGGGIALMAGALDSRPKLVLSIFPFLCHWRRSVDMAADVPYKEITQWFVQYDPARTIETEVFRTLSYYDAMNMASLVKARTFMGITLQDTCCPPPASFAAYNHLNAPKELIVNPDYGHVGGIPSFQEAMMRFLDRYL</sequence>
<reference evidence="2 3" key="1">
    <citation type="submission" date="2024-09" db="EMBL/GenBank/DDBJ databases">
        <authorList>
            <person name="Sun Q."/>
            <person name="Mori K."/>
        </authorList>
    </citation>
    <scope>NUCLEOTIDE SEQUENCE [LARGE SCALE GENOMIC DNA]</scope>
    <source>
        <strain evidence="2 3">CCM 4839</strain>
    </source>
</reference>
<dbReference type="RefSeq" id="WP_204816684.1">
    <property type="nucleotide sequence ID" value="NZ_JANHOF010000001.1"/>
</dbReference>
<dbReference type="Pfam" id="PF05448">
    <property type="entry name" value="AXE1"/>
    <property type="match status" value="1"/>
</dbReference>
<dbReference type="InterPro" id="IPR029058">
    <property type="entry name" value="AB_hydrolase_fold"/>
</dbReference>
<dbReference type="InterPro" id="IPR008391">
    <property type="entry name" value="AXE1_dom"/>
</dbReference>
<dbReference type="SUPFAM" id="SSF53474">
    <property type="entry name" value="alpha/beta-Hydrolases"/>
    <property type="match status" value="1"/>
</dbReference>
<dbReference type="PANTHER" id="PTHR40111">
    <property type="entry name" value="CEPHALOSPORIN-C DEACETYLASE"/>
    <property type="match status" value="1"/>
</dbReference>
<dbReference type="EMBL" id="JBHLVF010000041">
    <property type="protein sequence ID" value="MFC0395602.1"/>
    <property type="molecule type" value="Genomic_DNA"/>
</dbReference>
<protein>
    <submittedName>
        <fullName evidence="2">Acetylxylan esterase</fullName>
    </submittedName>
</protein>
<keyword evidence="3" id="KW-1185">Reference proteome</keyword>
<dbReference type="Proteomes" id="UP001589818">
    <property type="component" value="Unassembled WGS sequence"/>
</dbReference>
<dbReference type="InterPro" id="IPR039069">
    <property type="entry name" value="CE7"/>
</dbReference>
<evidence type="ECO:0000313" key="3">
    <source>
        <dbReference type="Proteomes" id="UP001589818"/>
    </source>
</evidence>
<dbReference type="PANTHER" id="PTHR40111:SF1">
    <property type="entry name" value="CEPHALOSPORIN-C DEACETYLASE"/>
    <property type="match status" value="1"/>
</dbReference>
<organism evidence="2 3">
    <name type="scientific">Paenibacillus mendelii</name>
    <dbReference type="NCBI Taxonomy" id="206163"/>
    <lineage>
        <taxon>Bacteria</taxon>
        <taxon>Bacillati</taxon>
        <taxon>Bacillota</taxon>
        <taxon>Bacilli</taxon>
        <taxon>Bacillales</taxon>
        <taxon>Paenibacillaceae</taxon>
        <taxon>Paenibacillus</taxon>
    </lineage>
</organism>
<accession>A0ABV6JJ60</accession>
<feature type="domain" description="Acetyl xylan esterase" evidence="1">
    <location>
        <begin position="1"/>
        <end position="319"/>
    </location>
</feature>
<evidence type="ECO:0000259" key="1">
    <source>
        <dbReference type="Pfam" id="PF05448"/>
    </source>
</evidence>
<proteinExistence type="predicted"/>
<dbReference type="Gene3D" id="3.40.50.1820">
    <property type="entry name" value="alpha/beta hydrolase"/>
    <property type="match status" value="1"/>
</dbReference>
<gene>
    <name evidence="2" type="ORF">ACFFJ8_30060</name>
</gene>
<name>A0ABV6JJ60_9BACL</name>
<comment type="caution">
    <text evidence="2">The sequence shown here is derived from an EMBL/GenBank/DDBJ whole genome shotgun (WGS) entry which is preliminary data.</text>
</comment>
<evidence type="ECO:0000313" key="2">
    <source>
        <dbReference type="EMBL" id="MFC0395602.1"/>
    </source>
</evidence>